<dbReference type="Gene3D" id="3.30.1890.10">
    <property type="entry name" value="FepE-like"/>
    <property type="match status" value="2"/>
</dbReference>
<proteinExistence type="predicted"/>
<keyword evidence="4 7" id="KW-1133">Transmembrane helix</keyword>
<dbReference type="PANTHER" id="PTHR32309">
    <property type="entry name" value="TYROSINE-PROTEIN KINASE"/>
    <property type="match status" value="1"/>
</dbReference>
<dbReference type="AlphaFoldDB" id="A0A5E6UL07"/>
<feature type="coiled-coil region" evidence="6">
    <location>
        <begin position="217"/>
        <end position="244"/>
    </location>
</feature>
<evidence type="ECO:0000259" key="9">
    <source>
        <dbReference type="Pfam" id="PF13807"/>
    </source>
</evidence>
<feature type="domain" description="Polysaccharide chain length determinant N-terminal" evidence="8">
    <location>
        <begin position="14"/>
        <end position="62"/>
    </location>
</feature>
<comment type="subcellular location">
    <subcellularLocation>
        <location evidence="1">Cell membrane</location>
        <topology evidence="1">Multi-pass membrane protein</topology>
    </subcellularLocation>
</comment>
<evidence type="ECO:0000259" key="8">
    <source>
        <dbReference type="Pfam" id="PF02706"/>
    </source>
</evidence>
<gene>
    <name evidence="10" type="ORF">PS662_03597</name>
</gene>
<dbReference type="OrthoDB" id="7028163at2"/>
<keyword evidence="6" id="KW-0175">Coiled coil</keyword>
<evidence type="ECO:0000256" key="5">
    <source>
        <dbReference type="ARBA" id="ARBA00023136"/>
    </source>
</evidence>
<organism evidence="10 11">
    <name type="scientific">Pseudomonas fluorescens</name>
    <dbReference type="NCBI Taxonomy" id="294"/>
    <lineage>
        <taxon>Bacteria</taxon>
        <taxon>Pseudomonadati</taxon>
        <taxon>Pseudomonadota</taxon>
        <taxon>Gammaproteobacteria</taxon>
        <taxon>Pseudomonadales</taxon>
        <taxon>Pseudomonadaceae</taxon>
        <taxon>Pseudomonas</taxon>
    </lineage>
</organism>
<feature type="transmembrane region" description="Helical" evidence="7">
    <location>
        <begin position="395"/>
        <end position="413"/>
    </location>
</feature>
<evidence type="ECO:0000313" key="10">
    <source>
        <dbReference type="EMBL" id="VVN06017.1"/>
    </source>
</evidence>
<keyword evidence="3 7" id="KW-0812">Transmembrane</keyword>
<evidence type="ECO:0000256" key="4">
    <source>
        <dbReference type="ARBA" id="ARBA00022989"/>
    </source>
</evidence>
<dbReference type="GO" id="GO:0005886">
    <property type="term" value="C:plasma membrane"/>
    <property type="evidence" value="ECO:0007669"/>
    <property type="project" value="UniProtKB-SubCell"/>
</dbReference>
<dbReference type="PANTHER" id="PTHR32309:SF13">
    <property type="entry name" value="FERRIC ENTEROBACTIN TRANSPORT PROTEIN FEPE"/>
    <property type="match status" value="1"/>
</dbReference>
<dbReference type="SUPFAM" id="SSF160355">
    <property type="entry name" value="Bacterial polysaccharide co-polymerase-like"/>
    <property type="match status" value="2"/>
</dbReference>
<name>A0A5E6UL07_PSEFL</name>
<reference evidence="10 11" key="1">
    <citation type="submission" date="2019-09" db="EMBL/GenBank/DDBJ databases">
        <authorList>
            <person name="Chandra G."/>
            <person name="Truman W A."/>
        </authorList>
    </citation>
    <scope>NUCLEOTIDE SEQUENCE [LARGE SCALE GENOMIC DNA]</scope>
    <source>
        <strain evidence="10">PS662</strain>
    </source>
</reference>
<dbReference type="GO" id="GO:0004713">
    <property type="term" value="F:protein tyrosine kinase activity"/>
    <property type="evidence" value="ECO:0007669"/>
    <property type="project" value="TreeGrafter"/>
</dbReference>
<keyword evidence="5 7" id="KW-0472">Membrane</keyword>
<keyword evidence="2" id="KW-1003">Cell membrane</keyword>
<evidence type="ECO:0000256" key="7">
    <source>
        <dbReference type="SAM" id="Phobius"/>
    </source>
</evidence>
<protein>
    <recommendedName>
        <fullName evidence="12">Chain-length determining protein</fullName>
    </recommendedName>
</protein>
<dbReference type="Pfam" id="PF02706">
    <property type="entry name" value="Wzz"/>
    <property type="match status" value="1"/>
</dbReference>
<dbReference type="EMBL" id="CABVHK010000012">
    <property type="protein sequence ID" value="VVN06017.1"/>
    <property type="molecule type" value="Genomic_DNA"/>
</dbReference>
<dbReference type="RefSeq" id="WP_150712011.1">
    <property type="nucleotide sequence ID" value="NZ_CABVHK010000012.1"/>
</dbReference>
<evidence type="ECO:0000256" key="1">
    <source>
        <dbReference type="ARBA" id="ARBA00004651"/>
    </source>
</evidence>
<dbReference type="InterPro" id="IPR032807">
    <property type="entry name" value="GNVR"/>
</dbReference>
<evidence type="ECO:0000313" key="11">
    <source>
        <dbReference type="Proteomes" id="UP000326953"/>
    </source>
</evidence>
<evidence type="ECO:0000256" key="2">
    <source>
        <dbReference type="ARBA" id="ARBA00022475"/>
    </source>
</evidence>
<dbReference type="Pfam" id="PF13807">
    <property type="entry name" value="GNVR"/>
    <property type="match status" value="1"/>
</dbReference>
<evidence type="ECO:0000256" key="3">
    <source>
        <dbReference type="ARBA" id="ARBA00022692"/>
    </source>
</evidence>
<dbReference type="InterPro" id="IPR003856">
    <property type="entry name" value="LPS_length_determ_N"/>
</dbReference>
<dbReference type="InterPro" id="IPR050445">
    <property type="entry name" value="Bact_polysacc_biosynth/exp"/>
</dbReference>
<evidence type="ECO:0008006" key="12">
    <source>
        <dbReference type="Google" id="ProtNLM"/>
    </source>
</evidence>
<evidence type="ECO:0000256" key="6">
    <source>
        <dbReference type="SAM" id="Coils"/>
    </source>
</evidence>
<feature type="domain" description="Tyrosine-protein kinase G-rich" evidence="9">
    <location>
        <begin position="376"/>
        <end position="416"/>
    </location>
</feature>
<accession>A0A5E6UL07</accession>
<feature type="transmembrane region" description="Helical" evidence="7">
    <location>
        <begin position="30"/>
        <end position="49"/>
    </location>
</feature>
<dbReference type="Proteomes" id="UP000326953">
    <property type="component" value="Unassembled WGS sequence"/>
</dbReference>
<sequence>MNTPAKILHDNKLDEIEIREVVQSIWKQRAVVLLFTGIGFAAALTYASLVTPEYEISTSMRPVGITDLDELNESGLYRISPLEALQRIGSAMESYDVRLKFFTAYPQYLAPFRGPGSSIEQAFESFNRSAFSVTQSDSKKSARLSDTIDLTLKYPKGIDGVGLVNAFTAFVVTSEKDKIESNLRTLIANRIDRIEKNLDSQKAAYEANTSADIAHLLEKDEIKKQRLQDELKALRQQLQTRRQNRIKELDEAIGIAKQLGIAKPSTPSSLADMGSSREGNTVRTEVNNQQIPLYFMGQLALEAERSTLVSRRSDDFTEPRIDQIQKELSLLATNREAGALKGRENPELFVKGFVDSRADLARLKNLTINFDQLELVRIDKPASEPQSPVKPRKTLIVGFGLLLGLSLGVALALSRRVFRLL</sequence>